<organism evidence="2 3">
    <name type="scientific">Neohortaea acidophila</name>
    <dbReference type="NCBI Taxonomy" id="245834"/>
    <lineage>
        <taxon>Eukaryota</taxon>
        <taxon>Fungi</taxon>
        <taxon>Dikarya</taxon>
        <taxon>Ascomycota</taxon>
        <taxon>Pezizomycotina</taxon>
        <taxon>Dothideomycetes</taxon>
        <taxon>Dothideomycetidae</taxon>
        <taxon>Mycosphaerellales</taxon>
        <taxon>Teratosphaeriaceae</taxon>
        <taxon>Neohortaea</taxon>
    </lineage>
</organism>
<evidence type="ECO:0008006" key="4">
    <source>
        <dbReference type="Google" id="ProtNLM"/>
    </source>
</evidence>
<keyword evidence="3" id="KW-1185">Reference proteome</keyword>
<dbReference type="AlphaFoldDB" id="A0A6A6PMU3"/>
<gene>
    <name evidence="2" type="ORF">BDY17DRAFT_301081</name>
</gene>
<dbReference type="RefSeq" id="XP_033587882.1">
    <property type="nucleotide sequence ID" value="XM_033734181.1"/>
</dbReference>
<evidence type="ECO:0000313" key="3">
    <source>
        <dbReference type="Proteomes" id="UP000799767"/>
    </source>
</evidence>
<accession>A0A6A6PMU3</accession>
<dbReference type="SUPFAM" id="SSF51197">
    <property type="entry name" value="Clavaminate synthase-like"/>
    <property type="match status" value="1"/>
</dbReference>
<dbReference type="Proteomes" id="UP000799767">
    <property type="component" value="Unassembled WGS sequence"/>
</dbReference>
<dbReference type="GeneID" id="54475183"/>
<dbReference type="EMBL" id="MU001638">
    <property type="protein sequence ID" value="KAF2481312.1"/>
    <property type="molecule type" value="Genomic_DNA"/>
</dbReference>
<proteinExistence type="predicted"/>
<reference evidence="2" key="1">
    <citation type="journal article" date="2020" name="Stud. Mycol.">
        <title>101 Dothideomycetes genomes: a test case for predicting lifestyles and emergence of pathogens.</title>
        <authorList>
            <person name="Haridas S."/>
            <person name="Albert R."/>
            <person name="Binder M."/>
            <person name="Bloem J."/>
            <person name="Labutti K."/>
            <person name="Salamov A."/>
            <person name="Andreopoulos B."/>
            <person name="Baker S."/>
            <person name="Barry K."/>
            <person name="Bills G."/>
            <person name="Bluhm B."/>
            <person name="Cannon C."/>
            <person name="Castanera R."/>
            <person name="Culley D."/>
            <person name="Daum C."/>
            <person name="Ezra D."/>
            <person name="Gonzalez J."/>
            <person name="Henrissat B."/>
            <person name="Kuo A."/>
            <person name="Liang C."/>
            <person name="Lipzen A."/>
            <person name="Lutzoni F."/>
            <person name="Magnuson J."/>
            <person name="Mondo S."/>
            <person name="Nolan M."/>
            <person name="Ohm R."/>
            <person name="Pangilinan J."/>
            <person name="Park H.-J."/>
            <person name="Ramirez L."/>
            <person name="Alfaro M."/>
            <person name="Sun H."/>
            <person name="Tritt A."/>
            <person name="Yoshinaga Y."/>
            <person name="Zwiers L.-H."/>
            <person name="Turgeon B."/>
            <person name="Goodwin S."/>
            <person name="Spatafora J."/>
            <person name="Crous P."/>
            <person name="Grigoriev I."/>
        </authorList>
    </citation>
    <scope>NUCLEOTIDE SEQUENCE</scope>
    <source>
        <strain evidence="2">CBS 113389</strain>
    </source>
</reference>
<sequence>MLPYLQSLQSAQNRRDDNQKAASNKGRAEMRVIDTQQARGLLRSTDAIDAPIFLTRQSIPFIDTGDGAVRPVEQVFEWLPNPDEKSEMYDHEAKDEDDTMPKRNVPIPEIRARFLDERPEEPARFPWNFPELTLPASICMLPSILRHPSCDLLGSLVRYLQTIELVDVCTTACPHHGKTAEKCPDHMLTSNEVIALQRVHQHWAGTAMIAEAGAMTGPHCDTFGFGTYICCGEGEIGLAWSTNEPSAKTKQQKRPTPKDGWAFKVLRRGDAMYLDPGRWHYVFRKPGGAQTMAWSVRVLRSCDLERWLQIVQSEVDKAIDESVVDDSEDILTWRGLLLSAEKLIEQAKENEGLERFGGEKTVHRAEAVMRKAETALKHLL</sequence>
<protein>
    <recommendedName>
        <fullName evidence="4">JmjC domain-containing protein</fullName>
    </recommendedName>
</protein>
<evidence type="ECO:0000313" key="2">
    <source>
        <dbReference type="EMBL" id="KAF2481312.1"/>
    </source>
</evidence>
<dbReference type="OrthoDB" id="3860121at2759"/>
<name>A0A6A6PMU3_9PEZI</name>
<feature type="compositionally biased region" description="Polar residues" evidence="1">
    <location>
        <begin position="1"/>
        <end position="12"/>
    </location>
</feature>
<evidence type="ECO:0000256" key="1">
    <source>
        <dbReference type="SAM" id="MobiDB-lite"/>
    </source>
</evidence>
<feature type="region of interest" description="Disordered" evidence="1">
    <location>
        <begin position="1"/>
        <end position="29"/>
    </location>
</feature>